<protein>
    <submittedName>
        <fullName evidence="5">GAF domain-containing protein</fullName>
    </submittedName>
</protein>
<dbReference type="GO" id="GO:0003677">
    <property type="term" value="F:DNA binding"/>
    <property type="evidence" value="ECO:0007669"/>
    <property type="project" value="UniProtKB-KW"/>
</dbReference>
<dbReference type="CDD" id="cd06170">
    <property type="entry name" value="LuxR_C_like"/>
    <property type="match status" value="1"/>
</dbReference>
<dbReference type="Proteomes" id="UP000593594">
    <property type="component" value="Chromosome"/>
</dbReference>
<evidence type="ECO:0000313" key="5">
    <source>
        <dbReference type="EMBL" id="QPC43082.1"/>
    </source>
</evidence>
<reference evidence="5 6" key="1">
    <citation type="submission" date="2020-06" db="EMBL/GenBank/DDBJ databases">
        <title>Genome sequence of 2 isolates from Red Sea Mangroves.</title>
        <authorList>
            <person name="Sefrji F."/>
            <person name="Michoud G."/>
            <person name="Merlino G."/>
            <person name="Daffonchio D."/>
        </authorList>
    </citation>
    <scope>NUCLEOTIDE SEQUENCE [LARGE SCALE GENOMIC DNA]</scope>
    <source>
        <strain evidence="5 6">R1DC25</strain>
    </source>
</reference>
<dbReference type="PROSITE" id="PS00622">
    <property type="entry name" value="HTH_LUXR_1"/>
    <property type="match status" value="1"/>
</dbReference>
<dbReference type="PROSITE" id="PS50043">
    <property type="entry name" value="HTH_LUXR_2"/>
    <property type="match status" value="1"/>
</dbReference>
<keyword evidence="6" id="KW-1185">Reference proteome</keyword>
<dbReference type="EMBL" id="CP058214">
    <property type="protein sequence ID" value="QPC43082.1"/>
    <property type="molecule type" value="Genomic_DNA"/>
</dbReference>
<dbReference type="GO" id="GO:0006355">
    <property type="term" value="P:regulation of DNA-templated transcription"/>
    <property type="evidence" value="ECO:0007669"/>
    <property type="project" value="InterPro"/>
</dbReference>
<dbReference type="InterPro" id="IPR000792">
    <property type="entry name" value="Tscrpt_reg_LuxR_C"/>
</dbReference>
<dbReference type="SMART" id="SM00065">
    <property type="entry name" value="GAF"/>
    <property type="match status" value="1"/>
</dbReference>
<dbReference type="KEGG" id="kmn:HW532_10515"/>
<evidence type="ECO:0000256" key="2">
    <source>
        <dbReference type="ARBA" id="ARBA00023125"/>
    </source>
</evidence>
<keyword evidence="3" id="KW-0804">Transcription</keyword>
<dbReference type="Gene3D" id="3.30.450.40">
    <property type="match status" value="1"/>
</dbReference>
<dbReference type="RefSeq" id="WP_213164322.1">
    <property type="nucleotide sequence ID" value="NZ_CP058214.1"/>
</dbReference>
<dbReference type="PRINTS" id="PR00038">
    <property type="entry name" value="HTHLUXR"/>
</dbReference>
<dbReference type="InterPro" id="IPR003018">
    <property type="entry name" value="GAF"/>
</dbReference>
<dbReference type="Gene3D" id="1.10.10.10">
    <property type="entry name" value="Winged helix-like DNA-binding domain superfamily/Winged helix DNA-binding domain"/>
    <property type="match status" value="1"/>
</dbReference>
<dbReference type="InterPro" id="IPR029016">
    <property type="entry name" value="GAF-like_dom_sf"/>
</dbReference>
<evidence type="ECO:0000313" key="6">
    <source>
        <dbReference type="Proteomes" id="UP000593594"/>
    </source>
</evidence>
<name>A0A7S8C491_9HYPH</name>
<dbReference type="PANTHER" id="PTHR44688:SF16">
    <property type="entry name" value="DNA-BINDING TRANSCRIPTIONAL ACTIVATOR DEVR_DOSR"/>
    <property type="match status" value="1"/>
</dbReference>
<evidence type="ECO:0000259" key="4">
    <source>
        <dbReference type="PROSITE" id="PS50043"/>
    </source>
</evidence>
<sequence>MSDDKPDIPEAMLAKWQRVVDLAADLVEVPASLVMRTQPPDHSVLVSSRSAGNPYSPGQSFELNERLYCYAVLRDARALVVRDAHADPDWDDNQDLAHGMSFYVGYPLAWPDGALFGTICVLDRQDNEKARRCRELLEAFRGVVETDLALLVEMDRRARAEAALTDTLETLEARVAERTRALTVANDGLRQEIASRQRAEQALLRREHELEEANTALRVLLSNMEESRHAFEEQILRQIKGLVLPHLARLRQAVGENEPARSYLGLAETNLEQITSSFADRLVTAFEGLTPMEAEIAQMVMNGQTTKDIARALSRETSTIEFHRNNIRRKLGIGSRRTNLRRYLLSLH</sequence>
<dbReference type="InterPro" id="IPR036388">
    <property type="entry name" value="WH-like_DNA-bd_sf"/>
</dbReference>
<dbReference type="SUPFAM" id="SSF55781">
    <property type="entry name" value="GAF domain-like"/>
    <property type="match status" value="1"/>
</dbReference>
<dbReference type="SMART" id="SM00421">
    <property type="entry name" value="HTH_LUXR"/>
    <property type="match status" value="1"/>
</dbReference>
<accession>A0A7S8C491</accession>
<dbReference type="PANTHER" id="PTHR44688">
    <property type="entry name" value="DNA-BINDING TRANSCRIPTIONAL ACTIVATOR DEVR_DOSR"/>
    <property type="match status" value="1"/>
</dbReference>
<dbReference type="AlphaFoldDB" id="A0A7S8C491"/>
<dbReference type="Pfam" id="PF00196">
    <property type="entry name" value="GerE"/>
    <property type="match status" value="1"/>
</dbReference>
<evidence type="ECO:0000256" key="1">
    <source>
        <dbReference type="ARBA" id="ARBA00023015"/>
    </source>
</evidence>
<dbReference type="InterPro" id="IPR016032">
    <property type="entry name" value="Sig_transdc_resp-reg_C-effctor"/>
</dbReference>
<keyword evidence="2" id="KW-0238">DNA-binding</keyword>
<organism evidence="5 6">
    <name type="scientific">Kaustia mangrovi</name>
    <dbReference type="NCBI Taxonomy" id="2593653"/>
    <lineage>
        <taxon>Bacteria</taxon>
        <taxon>Pseudomonadati</taxon>
        <taxon>Pseudomonadota</taxon>
        <taxon>Alphaproteobacteria</taxon>
        <taxon>Hyphomicrobiales</taxon>
        <taxon>Parvibaculaceae</taxon>
        <taxon>Kaustia</taxon>
    </lineage>
</organism>
<feature type="domain" description="HTH luxR-type" evidence="4">
    <location>
        <begin position="282"/>
        <end position="347"/>
    </location>
</feature>
<dbReference type="SUPFAM" id="SSF46894">
    <property type="entry name" value="C-terminal effector domain of the bipartite response regulators"/>
    <property type="match status" value="1"/>
</dbReference>
<proteinExistence type="predicted"/>
<keyword evidence="1" id="KW-0805">Transcription regulation</keyword>
<gene>
    <name evidence="5" type="ORF">HW532_10515</name>
</gene>
<evidence type="ECO:0000256" key="3">
    <source>
        <dbReference type="ARBA" id="ARBA00023163"/>
    </source>
</evidence>